<dbReference type="SUPFAM" id="SSF52540">
    <property type="entry name" value="P-loop containing nucleoside triphosphate hydrolases"/>
    <property type="match status" value="1"/>
</dbReference>
<proteinExistence type="predicted"/>
<dbReference type="InterPro" id="IPR020472">
    <property type="entry name" value="WD40_PAC1"/>
</dbReference>
<dbReference type="GO" id="GO:0005829">
    <property type="term" value="C:cytosol"/>
    <property type="evidence" value="ECO:0007669"/>
    <property type="project" value="UniProtKB-ARBA"/>
</dbReference>
<dbReference type="CDD" id="cd00200">
    <property type="entry name" value="WD40"/>
    <property type="match status" value="2"/>
</dbReference>
<keyword evidence="1 3" id="KW-0853">WD repeat</keyword>
<dbReference type="InterPro" id="IPR019775">
    <property type="entry name" value="WD40_repeat_CS"/>
</dbReference>
<feature type="repeat" description="WD" evidence="3">
    <location>
        <begin position="1046"/>
        <end position="1087"/>
    </location>
</feature>
<dbReference type="Gene3D" id="2.130.10.10">
    <property type="entry name" value="YVTN repeat-like/Quinoprotein amine dehydrogenase"/>
    <property type="match status" value="4"/>
</dbReference>
<gene>
    <name evidence="6" type="ORF">D0962_14755</name>
</gene>
<dbReference type="RefSeq" id="WP_163664024.1">
    <property type="nucleotide sequence ID" value="NZ_QZCE01000002.1"/>
</dbReference>
<feature type="repeat" description="WD" evidence="3">
    <location>
        <begin position="732"/>
        <end position="773"/>
    </location>
</feature>
<dbReference type="PANTHER" id="PTHR22847:SF637">
    <property type="entry name" value="WD REPEAT DOMAIN 5B"/>
    <property type="match status" value="1"/>
</dbReference>
<dbReference type="PROSITE" id="PS50294">
    <property type="entry name" value="WD_REPEATS_REGION"/>
    <property type="match status" value="7"/>
</dbReference>
<feature type="repeat" description="WD" evidence="3">
    <location>
        <begin position="819"/>
        <end position="860"/>
    </location>
</feature>
<dbReference type="InterPro" id="IPR027417">
    <property type="entry name" value="P-loop_NTPase"/>
</dbReference>
<dbReference type="InterPro" id="IPR015943">
    <property type="entry name" value="WD40/YVTN_repeat-like_dom_sf"/>
</dbReference>
<evidence type="ECO:0000313" key="7">
    <source>
        <dbReference type="Proteomes" id="UP000473574"/>
    </source>
</evidence>
<evidence type="ECO:0000259" key="4">
    <source>
        <dbReference type="Pfam" id="PF00931"/>
    </source>
</evidence>
<feature type="repeat" description="WD" evidence="3">
    <location>
        <begin position="777"/>
        <end position="818"/>
    </location>
</feature>
<dbReference type="Proteomes" id="UP000473574">
    <property type="component" value="Unassembled WGS sequence"/>
</dbReference>
<dbReference type="PROSITE" id="PS00678">
    <property type="entry name" value="WD_REPEATS_1"/>
    <property type="match status" value="5"/>
</dbReference>
<dbReference type="Gene3D" id="3.40.50.300">
    <property type="entry name" value="P-loop containing nucleotide triphosphate hydrolases"/>
    <property type="match status" value="1"/>
</dbReference>
<dbReference type="Pfam" id="PF08281">
    <property type="entry name" value="Sigma70_r4_2"/>
    <property type="match status" value="1"/>
</dbReference>
<dbReference type="InterPro" id="IPR016032">
    <property type="entry name" value="Sig_transdc_resp-reg_C-effctor"/>
</dbReference>
<keyword evidence="2" id="KW-0677">Repeat</keyword>
<dbReference type="PRINTS" id="PR00320">
    <property type="entry name" value="GPROTEINBRPT"/>
</dbReference>
<dbReference type="Pfam" id="PF00931">
    <property type="entry name" value="NB-ARC"/>
    <property type="match status" value="1"/>
</dbReference>
<protein>
    <submittedName>
        <fullName evidence="6">Uncharacterized protein</fullName>
    </submittedName>
</protein>
<dbReference type="Gene3D" id="1.10.10.10">
    <property type="entry name" value="Winged helix-like DNA-binding domain superfamily/Winged helix DNA-binding domain"/>
    <property type="match status" value="1"/>
</dbReference>
<dbReference type="Pfam" id="PF00400">
    <property type="entry name" value="WD40"/>
    <property type="match status" value="10"/>
</dbReference>
<evidence type="ECO:0000256" key="1">
    <source>
        <dbReference type="ARBA" id="ARBA00022574"/>
    </source>
</evidence>
<feature type="domain" description="NB-ARC" evidence="4">
    <location>
        <begin position="114"/>
        <end position="202"/>
    </location>
</feature>
<dbReference type="SUPFAM" id="SSF141571">
    <property type="entry name" value="Pentapeptide repeat-like"/>
    <property type="match status" value="1"/>
</dbReference>
<feature type="repeat" description="WD" evidence="3">
    <location>
        <begin position="1140"/>
        <end position="1175"/>
    </location>
</feature>
<dbReference type="GO" id="GO:0006352">
    <property type="term" value="P:DNA-templated transcription initiation"/>
    <property type="evidence" value="ECO:0007669"/>
    <property type="project" value="InterPro"/>
</dbReference>
<feature type="domain" description="RNA polymerase sigma factor 70 region 4 type 2" evidence="5">
    <location>
        <begin position="22"/>
        <end position="55"/>
    </location>
</feature>
<dbReference type="GO" id="GO:0016987">
    <property type="term" value="F:sigma factor activity"/>
    <property type="evidence" value="ECO:0007669"/>
    <property type="project" value="InterPro"/>
</dbReference>
<dbReference type="InterPro" id="IPR036388">
    <property type="entry name" value="WH-like_DNA-bd_sf"/>
</dbReference>
<feature type="repeat" description="WD" evidence="3">
    <location>
        <begin position="1004"/>
        <end position="1045"/>
    </location>
</feature>
<evidence type="ECO:0000313" key="6">
    <source>
        <dbReference type="EMBL" id="NEZ64033.1"/>
    </source>
</evidence>
<evidence type="ECO:0000256" key="3">
    <source>
        <dbReference type="PROSITE-ProRule" id="PRU00221"/>
    </source>
</evidence>
<feature type="repeat" description="WD" evidence="3">
    <location>
        <begin position="1114"/>
        <end position="1137"/>
    </location>
</feature>
<dbReference type="EMBL" id="QZCE01000002">
    <property type="protein sequence ID" value="NEZ64033.1"/>
    <property type="molecule type" value="Genomic_DNA"/>
</dbReference>
<organism evidence="6 7">
    <name type="scientific">Adonisia turfae CCMR0082</name>
    <dbReference type="NCBI Taxonomy" id="2304604"/>
    <lineage>
        <taxon>Bacteria</taxon>
        <taxon>Bacillati</taxon>
        <taxon>Cyanobacteriota</taxon>
        <taxon>Adonisia</taxon>
        <taxon>Adonisia turfae</taxon>
    </lineage>
</organism>
<feature type="repeat" description="WD" evidence="3">
    <location>
        <begin position="630"/>
        <end position="661"/>
    </location>
</feature>
<accession>A0A6M0S7H1</accession>
<dbReference type="GO" id="GO:0043531">
    <property type="term" value="F:ADP binding"/>
    <property type="evidence" value="ECO:0007669"/>
    <property type="project" value="InterPro"/>
</dbReference>
<reference evidence="6 7" key="1">
    <citation type="journal article" date="2020" name="Microb. Ecol.">
        <title>Ecogenomics of the Marine Benthic Filamentous Cyanobacterium Adonisia.</title>
        <authorList>
            <person name="Walter J.M."/>
            <person name="Coutinho F.H."/>
            <person name="Leomil L."/>
            <person name="Hargreaves P.I."/>
            <person name="Campeao M.E."/>
            <person name="Vieira V.V."/>
            <person name="Silva B.S."/>
            <person name="Fistarol G.O."/>
            <person name="Salomon P.S."/>
            <person name="Sawabe T."/>
            <person name="Mino S."/>
            <person name="Hosokawa M."/>
            <person name="Miyashita H."/>
            <person name="Maruyama F."/>
            <person name="van Verk M.C."/>
            <person name="Dutilh B.E."/>
            <person name="Thompson C.C."/>
            <person name="Thompson F.L."/>
        </authorList>
    </citation>
    <scope>NUCLEOTIDE SEQUENCE [LARGE SCALE GENOMIC DNA]</scope>
    <source>
        <strain evidence="6 7">CCMR0082</strain>
    </source>
</reference>
<dbReference type="PRINTS" id="PR00364">
    <property type="entry name" value="DISEASERSIST"/>
</dbReference>
<evidence type="ECO:0000256" key="2">
    <source>
        <dbReference type="ARBA" id="ARBA00022737"/>
    </source>
</evidence>
<dbReference type="InterPro" id="IPR002182">
    <property type="entry name" value="NB-ARC"/>
</dbReference>
<dbReference type="AlphaFoldDB" id="A0A6M0S7H1"/>
<dbReference type="SUPFAM" id="SSF46894">
    <property type="entry name" value="C-terminal effector domain of the bipartite response regulators"/>
    <property type="match status" value="1"/>
</dbReference>
<dbReference type="InterPro" id="IPR013249">
    <property type="entry name" value="RNA_pol_sigma70_r4_t2"/>
</dbReference>
<name>A0A6M0S7H1_9CYAN</name>
<evidence type="ECO:0000259" key="5">
    <source>
        <dbReference type="Pfam" id="PF08281"/>
    </source>
</evidence>
<dbReference type="GO" id="GO:0003677">
    <property type="term" value="F:DNA binding"/>
    <property type="evidence" value="ECO:0007669"/>
    <property type="project" value="InterPro"/>
</dbReference>
<feature type="repeat" description="WD" evidence="3">
    <location>
        <begin position="964"/>
        <end position="1003"/>
    </location>
</feature>
<dbReference type="PANTHER" id="PTHR22847">
    <property type="entry name" value="WD40 REPEAT PROTEIN"/>
    <property type="match status" value="1"/>
</dbReference>
<dbReference type="PROSITE" id="PS50082">
    <property type="entry name" value="WD_REPEATS_2"/>
    <property type="match status" value="9"/>
</dbReference>
<dbReference type="InterPro" id="IPR036322">
    <property type="entry name" value="WD40_repeat_dom_sf"/>
</dbReference>
<sequence>MVEPDISEDFLTSEAKAHGVTEAERQALILAVDGLSTADIAKQLKISDAAVRKRLGEVYRKFEIARKGPGKLAILKVKLLNTQSERAQNQNQNQNCIDLGNAPKVISFTGRKRELQHLSQWIRSDRCDLIAVTGIGGIGKTALVLELIDQIKTEFDWVVWRSLRQFDSFQALLESLPEIPANASIKDLFKIFKQKRCLLVLDQFDQVFVSETNPTKNAKKASRHFQAGALDPLDHKYKDYKYYRQLLQEVGISKLERQLRSCVVITSREKPRELVTLEGEHSNVRILALAGLDYQAAEQLLEDIEPLQGTDVEKAKLIHSYSGNPLALKLATGTIKDLFAGRIRRFLDQQQLVFDDLRDVLKDQFNRLSPLEKETMYWLAINRLPMTFISLQTDIVSLLNKQDLVYTLRSLEHRSLIEVRSAGATFTLQPTVMEYVTQHLVKRIVEELNSSTIQKLPDNLLLNNHSLLKADAVHYVRRQQTEKLLNPVLDALKQLYGSARETQEKLEIFLERHRHNDAYKIGYLGGNLVNLMTQLSKELKAAKDLSNQDFSHLAIWQADLEGVKLTGTKFNHCNLDKSVFTEMLSDVVSVGFTHQSTSFNSLDAPYLAAGDTNGHIHIWNALTYQKRTYWQGHLGWVRSLAFNRDNTLIATGGDDSKLRLWRFHPSPENQPSLNNISLVWEKVGFPDWVRSVTFHPERELVACSSRSTIYLYSVRTGKELKRLQERGEESSTPTSSETLRYITFNQAGNLIASCGDDTYIRVWDWEKRQRVFMSSTETGHEDWARSVVFSPCSQYLVSSGDDQTVRIWDLESQTCIRVLRGHTDRVRSVAVSPDGCYVGSGSDDGTVILWDFHLGTQISKSQIHDSRVWSVAFYQHHSDTLLASGGDDRSVVLSKVSATPNSWTHPMEPLKILRGFARGSRSVAVLSCARQTSDLDLIVSGGNDWHIKLWQSFQEDPNTPIRDLAGHTGRIWGVTAHAEWVASASDDGTVRIWDLESGSCVKVLIGHQHWVRTVAFNPSGTMLASGGDDRQIYLWQLPTGMKLQLLEGHQHWIRTVAFSPDGKYLASGGDDKAIYLWDVRKYKVIRKFKERHQHRIRSVSFKPFPKSQSNPRLLLASGSDDGKVIIWDVEMGEYLHCFEDEHRTAGVKSVAFSPDSCWMASGSDDHRIYVWDTRSPNPQNWKAQPIDMPMPIGQPLGIQSLVFMSDSRHLVSCDRSGSIHIIDIIDKTRRQIKPPRPYEKMQIKGITGIDPVQRVSLKDLGAIDVEDFSNSLSQSQN</sequence>
<dbReference type="SMART" id="SM00320">
    <property type="entry name" value="WD40"/>
    <property type="match status" value="14"/>
</dbReference>
<dbReference type="InterPro" id="IPR001680">
    <property type="entry name" value="WD40_rpt"/>
</dbReference>
<dbReference type="SUPFAM" id="SSF50978">
    <property type="entry name" value="WD40 repeat-like"/>
    <property type="match status" value="2"/>
</dbReference>
<comment type="caution">
    <text evidence="6">The sequence shown here is derived from an EMBL/GenBank/DDBJ whole genome shotgun (WGS) entry which is preliminary data.</text>
</comment>